<name>A0A6U9QFL2_9CHLO</name>
<dbReference type="Pfam" id="PF07719">
    <property type="entry name" value="TPR_2"/>
    <property type="match status" value="1"/>
</dbReference>
<dbReference type="SUPFAM" id="SSF48452">
    <property type="entry name" value="TPR-like"/>
    <property type="match status" value="1"/>
</dbReference>
<protein>
    <submittedName>
        <fullName evidence="7">Uncharacterized protein</fullName>
    </submittedName>
</protein>
<dbReference type="InterPro" id="IPR019734">
    <property type="entry name" value="TPR_rpt"/>
</dbReference>
<sequence length="316" mass="36627">MEGEKDTEVGSSCWCDARELHRVRAEEVSSLLERAKTWKDEKCDQLKDAIDRCSEANTVPEDVLKVLHELKLDFDASCNTLKRLWDCLVAEDTKDIDLVEMKRQEVLRVETANRLNSILCSMKTRAWNDARSTCKKGLERAMVAHPSEESKSQKVKLLFRLGKASAKLGEFEEAREALLEALKLDPSISTSVCSELKLLERLQEKHQVAQRASYARIFDSSAEIYDKEERAPKGQAFPAYRDRDMSRGLERVNYEEEFREIDEEERMLQRSQEARSRVRAVDMTYKGNPWDPSGEKQQREIDNYYLKMFAEQDQGN</sequence>
<organism evidence="7">
    <name type="scientific">Picocystis salinarum</name>
    <dbReference type="NCBI Taxonomy" id="88271"/>
    <lineage>
        <taxon>Eukaryota</taxon>
        <taxon>Viridiplantae</taxon>
        <taxon>Chlorophyta</taxon>
        <taxon>Picocystophyceae</taxon>
        <taxon>Picocystales</taxon>
        <taxon>Picocystaceae</taxon>
        <taxon>Picocystis</taxon>
    </lineage>
</organism>
<evidence type="ECO:0000256" key="2">
    <source>
        <dbReference type="ARBA" id="ARBA00022737"/>
    </source>
</evidence>
<dbReference type="InterPro" id="IPR013105">
    <property type="entry name" value="TPR_2"/>
</dbReference>
<dbReference type="PROSITE" id="PS50293">
    <property type="entry name" value="TPR_REGION"/>
    <property type="match status" value="1"/>
</dbReference>
<feature type="repeat" description="TPR" evidence="4">
    <location>
        <begin position="155"/>
        <end position="188"/>
    </location>
</feature>
<keyword evidence="3 4" id="KW-0802">TPR repeat</keyword>
<keyword evidence="2" id="KW-0677">Repeat</keyword>
<evidence type="ECO:0000256" key="3">
    <source>
        <dbReference type="ARBA" id="ARBA00022803"/>
    </source>
</evidence>
<dbReference type="InterPro" id="IPR050754">
    <property type="entry name" value="FKBP4/5/8-like"/>
</dbReference>
<dbReference type="PROSITE" id="PS50005">
    <property type="entry name" value="TPR"/>
    <property type="match status" value="1"/>
</dbReference>
<gene>
    <name evidence="6" type="ORF">PSAL00342_LOCUS2722</name>
    <name evidence="7" type="ORF">PSAL00342_LOCUS2723</name>
</gene>
<dbReference type="EMBL" id="HBIS01003036">
    <property type="protein sequence ID" value="CAE0608904.1"/>
    <property type="molecule type" value="Transcribed_RNA"/>
</dbReference>
<dbReference type="PANTHER" id="PTHR46512">
    <property type="entry name" value="PEPTIDYLPROLYL ISOMERASE"/>
    <property type="match status" value="1"/>
</dbReference>
<dbReference type="SMART" id="SM00028">
    <property type="entry name" value="TPR"/>
    <property type="match status" value="1"/>
</dbReference>
<dbReference type="Gene3D" id="1.25.40.10">
    <property type="entry name" value="Tetratricopeptide repeat domain"/>
    <property type="match status" value="1"/>
</dbReference>
<evidence type="ECO:0000313" key="7">
    <source>
        <dbReference type="EMBL" id="CAE0608904.1"/>
    </source>
</evidence>
<feature type="region of interest" description="Disordered" evidence="5">
    <location>
        <begin position="272"/>
        <end position="297"/>
    </location>
</feature>
<keyword evidence="1" id="KW-0597">Phosphoprotein</keyword>
<proteinExistence type="predicted"/>
<dbReference type="EMBL" id="HBIS01003035">
    <property type="protein sequence ID" value="CAE0608903.1"/>
    <property type="molecule type" value="Transcribed_RNA"/>
</dbReference>
<dbReference type="AlphaFoldDB" id="A0A6U9QFL2"/>
<evidence type="ECO:0000256" key="4">
    <source>
        <dbReference type="PROSITE-ProRule" id="PRU00339"/>
    </source>
</evidence>
<accession>A0A6U9QFL2</accession>
<evidence type="ECO:0000256" key="5">
    <source>
        <dbReference type="SAM" id="MobiDB-lite"/>
    </source>
</evidence>
<dbReference type="InterPro" id="IPR011990">
    <property type="entry name" value="TPR-like_helical_dom_sf"/>
</dbReference>
<reference evidence="7" key="1">
    <citation type="submission" date="2021-01" db="EMBL/GenBank/DDBJ databases">
        <authorList>
            <person name="Corre E."/>
            <person name="Pelletier E."/>
            <person name="Niang G."/>
            <person name="Scheremetjew M."/>
            <person name="Finn R."/>
            <person name="Kale V."/>
            <person name="Holt S."/>
            <person name="Cochrane G."/>
            <person name="Meng A."/>
            <person name="Brown T."/>
            <person name="Cohen L."/>
        </authorList>
    </citation>
    <scope>NUCLEOTIDE SEQUENCE</scope>
    <source>
        <strain evidence="7">CCMP1897</strain>
    </source>
</reference>
<evidence type="ECO:0000313" key="6">
    <source>
        <dbReference type="EMBL" id="CAE0608903.1"/>
    </source>
</evidence>
<evidence type="ECO:0000256" key="1">
    <source>
        <dbReference type="ARBA" id="ARBA00022553"/>
    </source>
</evidence>